<gene>
    <name evidence="4" type="ORF">GCM10009740_00180</name>
</gene>
<reference evidence="4 5" key="1">
    <citation type="journal article" date="2019" name="Int. J. Syst. Evol. Microbiol.">
        <title>The Global Catalogue of Microorganisms (GCM) 10K type strain sequencing project: providing services to taxonomists for standard genome sequencing and annotation.</title>
        <authorList>
            <consortium name="The Broad Institute Genomics Platform"/>
            <consortium name="The Broad Institute Genome Sequencing Center for Infectious Disease"/>
            <person name="Wu L."/>
            <person name="Ma J."/>
        </authorList>
    </citation>
    <scope>NUCLEOTIDE SEQUENCE [LARGE SCALE GENOMIC DNA]</scope>
    <source>
        <strain evidence="4 5">JCM 14283</strain>
    </source>
</reference>
<organism evidence="4 5">
    <name type="scientific">Terrabacter terrae</name>
    <dbReference type="NCBI Taxonomy" id="318434"/>
    <lineage>
        <taxon>Bacteria</taxon>
        <taxon>Bacillati</taxon>
        <taxon>Actinomycetota</taxon>
        <taxon>Actinomycetes</taxon>
        <taxon>Micrococcales</taxon>
        <taxon>Intrasporangiaceae</taxon>
        <taxon>Terrabacter</taxon>
    </lineage>
</organism>
<dbReference type="Proteomes" id="UP001501285">
    <property type="component" value="Unassembled WGS sequence"/>
</dbReference>
<dbReference type="InterPro" id="IPR032816">
    <property type="entry name" value="VTT_dom"/>
</dbReference>
<keyword evidence="2" id="KW-0472">Membrane</keyword>
<protein>
    <submittedName>
        <fullName evidence="4">VTT domain-containing protein</fullName>
    </submittedName>
</protein>
<feature type="compositionally biased region" description="Low complexity" evidence="1">
    <location>
        <begin position="173"/>
        <end position="185"/>
    </location>
</feature>
<feature type="transmembrane region" description="Helical" evidence="2">
    <location>
        <begin position="135"/>
        <end position="155"/>
    </location>
</feature>
<dbReference type="EMBL" id="BAAANB010000001">
    <property type="protein sequence ID" value="GAA2016859.1"/>
    <property type="molecule type" value="Genomic_DNA"/>
</dbReference>
<evidence type="ECO:0000313" key="5">
    <source>
        <dbReference type="Proteomes" id="UP001501285"/>
    </source>
</evidence>
<name>A0ABN2TQV1_9MICO</name>
<accession>A0ABN2TQV1</accession>
<feature type="transmembrane region" description="Helical" evidence="2">
    <location>
        <begin position="102"/>
        <end position="129"/>
    </location>
</feature>
<keyword evidence="5" id="KW-1185">Reference proteome</keyword>
<comment type="caution">
    <text evidence="4">The sequence shown here is derived from an EMBL/GenBank/DDBJ whole genome shotgun (WGS) entry which is preliminary data.</text>
</comment>
<keyword evidence="2" id="KW-1133">Transmembrane helix</keyword>
<evidence type="ECO:0000259" key="3">
    <source>
        <dbReference type="Pfam" id="PF09335"/>
    </source>
</evidence>
<dbReference type="Pfam" id="PF09335">
    <property type="entry name" value="VTT_dom"/>
    <property type="match status" value="1"/>
</dbReference>
<feature type="region of interest" description="Disordered" evidence="1">
    <location>
        <begin position="166"/>
        <end position="185"/>
    </location>
</feature>
<proteinExistence type="predicted"/>
<evidence type="ECO:0000256" key="1">
    <source>
        <dbReference type="SAM" id="MobiDB-lite"/>
    </source>
</evidence>
<keyword evidence="2" id="KW-0812">Transmembrane</keyword>
<evidence type="ECO:0000256" key="2">
    <source>
        <dbReference type="SAM" id="Phobius"/>
    </source>
</evidence>
<evidence type="ECO:0000313" key="4">
    <source>
        <dbReference type="EMBL" id="GAA2016859.1"/>
    </source>
</evidence>
<feature type="transmembrane region" description="Helical" evidence="2">
    <location>
        <begin position="73"/>
        <end position="95"/>
    </location>
</feature>
<sequence>MGMLDTLAAQPFWLAFLALFASATVRSNGTYWLGRGAMAGWRRHRGSTGVLTGELTGELTGRAQSLLRRLGPFAVTLSYLTVGLQTAIHLAAGAARMPLRHYLPAAVVGSLVWAALYATVGLAVVQAWLAAEAGSWWGAAVLVLGGAAVVAWLVVRRRRAEWGPSPRADTLMTSRSPPARSSSTR</sequence>
<feature type="domain" description="VTT" evidence="3">
    <location>
        <begin position="11"/>
        <end position="121"/>
    </location>
</feature>